<dbReference type="Gene3D" id="2.170.140.10">
    <property type="entry name" value="Chitin binding domain"/>
    <property type="match status" value="1"/>
</dbReference>
<name>A0A814J7U1_9BILA</name>
<dbReference type="PROSITE" id="PS50940">
    <property type="entry name" value="CHIT_BIND_II"/>
    <property type="match status" value="1"/>
</dbReference>
<dbReference type="GO" id="GO:0008061">
    <property type="term" value="F:chitin binding"/>
    <property type="evidence" value="ECO:0007669"/>
    <property type="project" value="InterPro"/>
</dbReference>
<comment type="caution">
    <text evidence="2">The sequence shown here is derived from an EMBL/GenBank/DDBJ whole genome shotgun (WGS) entry which is preliminary data.</text>
</comment>
<dbReference type="SUPFAM" id="SSF57625">
    <property type="entry name" value="Invertebrate chitin-binding proteins"/>
    <property type="match status" value="1"/>
</dbReference>
<dbReference type="EMBL" id="CAJNOE010000193">
    <property type="protein sequence ID" value="CAF1033103.1"/>
    <property type="molecule type" value="Genomic_DNA"/>
</dbReference>
<accession>A0A814J7U1</accession>
<gene>
    <name evidence="2" type="ORF">IZO911_LOCUS19363</name>
</gene>
<dbReference type="InterPro" id="IPR002557">
    <property type="entry name" value="Chitin-bd_dom"/>
</dbReference>
<dbReference type="Proteomes" id="UP000663860">
    <property type="component" value="Unassembled WGS sequence"/>
</dbReference>
<evidence type="ECO:0000259" key="1">
    <source>
        <dbReference type="PROSITE" id="PS50940"/>
    </source>
</evidence>
<organism evidence="2 3">
    <name type="scientific">Adineta steineri</name>
    <dbReference type="NCBI Taxonomy" id="433720"/>
    <lineage>
        <taxon>Eukaryota</taxon>
        <taxon>Metazoa</taxon>
        <taxon>Spiralia</taxon>
        <taxon>Gnathifera</taxon>
        <taxon>Rotifera</taxon>
        <taxon>Eurotatoria</taxon>
        <taxon>Bdelloidea</taxon>
        <taxon>Adinetida</taxon>
        <taxon>Adinetidae</taxon>
        <taxon>Adineta</taxon>
    </lineage>
</organism>
<dbReference type="SMART" id="SM00494">
    <property type="entry name" value="ChtBD2"/>
    <property type="match status" value="1"/>
</dbReference>
<protein>
    <recommendedName>
        <fullName evidence="1">Chitin-binding type-2 domain-containing protein</fullName>
    </recommendedName>
</protein>
<dbReference type="InterPro" id="IPR036508">
    <property type="entry name" value="Chitin-bd_dom_sf"/>
</dbReference>
<dbReference type="Pfam" id="PF01607">
    <property type="entry name" value="CBM_14"/>
    <property type="match status" value="1"/>
</dbReference>
<proteinExistence type="predicted"/>
<dbReference type="GO" id="GO:0005576">
    <property type="term" value="C:extracellular region"/>
    <property type="evidence" value="ECO:0007669"/>
    <property type="project" value="InterPro"/>
</dbReference>
<dbReference type="AlphaFoldDB" id="A0A814J7U1"/>
<reference evidence="2" key="1">
    <citation type="submission" date="2021-02" db="EMBL/GenBank/DDBJ databases">
        <authorList>
            <person name="Nowell W R."/>
        </authorList>
    </citation>
    <scope>NUCLEOTIDE SEQUENCE</scope>
</reference>
<evidence type="ECO:0000313" key="2">
    <source>
        <dbReference type="EMBL" id="CAF1033103.1"/>
    </source>
</evidence>
<sequence length="151" mass="17485">MSWLSGAAALINAILGHIPMMNKKYVHDSKLVEQLQQFQKQNADMLAKYNELMKRMEDLQRFDRKEAYLFSFSMLNFTTARGIFRCPEKDIDEGCKDPLSCMYPNPNDCNGFIQCDDSGRIYYKSCNPGLLWNDIIRNCDIPRHSTCGFYG</sequence>
<feature type="domain" description="Chitin-binding type-2" evidence="1">
    <location>
        <begin position="92"/>
        <end position="149"/>
    </location>
</feature>
<evidence type="ECO:0000313" key="3">
    <source>
        <dbReference type="Proteomes" id="UP000663860"/>
    </source>
</evidence>